<evidence type="ECO:0000256" key="1">
    <source>
        <dbReference type="SAM" id="MobiDB-lite"/>
    </source>
</evidence>
<dbReference type="OrthoDB" id="10250282at2759"/>
<organism evidence="5 6">
    <name type="scientific">Blastomyces parvus</name>
    <dbReference type="NCBI Taxonomy" id="2060905"/>
    <lineage>
        <taxon>Eukaryota</taxon>
        <taxon>Fungi</taxon>
        <taxon>Dikarya</taxon>
        <taxon>Ascomycota</taxon>
        <taxon>Pezizomycotina</taxon>
        <taxon>Eurotiomycetes</taxon>
        <taxon>Eurotiomycetidae</taxon>
        <taxon>Onygenales</taxon>
        <taxon>Ajellomycetaceae</taxon>
        <taxon>Blastomyces</taxon>
    </lineage>
</organism>
<gene>
    <name evidence="5" type="ORF">GX51_02859</name>
</gene>
<dbReference type="Pfam" id="PF00144">
    <property type="entry name" value="Beta-lactamase"/>
    <property type="match status" value="1"/>
</dbReference>
<evidence type="ECO:0000313" key="6">
    <source>
        <dbReference type="Proteomes" id="UP000224080"/>
    </source>
</evidence>
<dbReference type="Proteomes" id="UP000224080">
    <property type="component" value="Unassembled WGS sequence"/>
</dbReference>
<feature type="domain" description="Beta-lactamase-like ARB-00930-like C-terminal" evidence="4">
    <location>
        <begin position="482"/>
        <end position="573"/>
    </location>
</feature>
<dbReference type="PANTHER" id="PTHR22935:SF97">
    <property type="entry name" value="BETA-LACTAMASE-RELATED DOMAIN-CONTAINING PROTEIN"/>
    <property type="match status" value="1"/>
</dbReference>
<feature type="chain" id="PRO_5012292944" evidence="2">
    <location>
        <begin position="25"/>
        <end position="575"/>
    </location>
</feature>
<dbReference type="SUPFAM" id="SSF56601">
    <property type="entry name" value="beta-lactamase/transpeptidase-like"/>
    <property type="match status" value="1"/>
</dbReference>
<dbReference type="Pfam" id="PF26335">
    <property type="entry name" value="ARB_00930_C"/>
    <property type="match status" value="1"/>
</dbReference>
<dbReference type="Gene3D" id="3.40.710.10">
    <property type="entry name" value="DD-peptidase/beta-lactamase superfamily"/>
    <property type="match status" value="1"/>
</dbReference>
<proteinExistence type="predicted"/>
<keyword evidence="6" id="KW-1185">Reference proteome</keyword>
<evidence type="ECO:0000259" key="3">
    <source>
        <dbReference type="Pfam" id="PF00144"/>
    </source>
</evidence>
<dbReference type="PANTHER" id="PTHR22935">
    <property type="entry name" value="PENICILLIN-BINDING PROTEIN"/>
    <property type="match status" value="1"/>
</dbReference>
<dbReference type="InterPro" id="IPR058664">
    <property type="entry name" value="ARB_00930-like_C"/>
</dbReference>
<feature type="signal peptide" evidence="2">
    <location>
        <begin position="1"/>
        <end position="24"/>
    </location>
</feature>
<protein>
    <submittedName>
        <fullName evidence="5">Uncharacterized protein</fullName>
    </submittedName>
</protein>
<dbReference type="EMBL" id="PDNC01000029">
    <property type="protein sequence ID" value="PGH05521.1"/>
    <property type="molecule type" value="Genomic_DNA"/>
</dbReference>
<dbReference type="InterPro" id="IPR051478">
    <property type="entry name" value="Beta-lactamase-like_AB/R"/>
</dbReference>
<feature type="domain" description="Beta-lactamase-related" evidence="3">
    <location>
        <begin position="119"/>
        <end position="446"/>
    </location>
</feature>
<dbReference type="AlphaFoldDB" id="A0A2B7X9T0"/>
<dbReference type="InterPro" id="IPR001466">
    <property type="entry name" value="Beta-lactam-related"/>
</dbReference>
<evidence type="ECO:0000256" key="2">
    <source>
        <dbReference type="SAM" id="SignalP"/>
    </source>
</evidence>
<comment type="caution">
    <text evidence="5">The sequence shown here is derived from an EMBL/GenBank/DDBJ whole genome shotgun (WGS) entry which is preliminary data.</text>
</comment>
<sequence>MSFQGKILLIFALLSLSSLIHSAAFTPCPILGPSFPYPKLSLQSELLQSALADLTKQYDDMVKTGNSSHGTITPETTSFSIALFAGDGVDNDGDGIKEPFFYEYHYTAPALENSSVGVKKVDADSIYRIGGLTQLFTVLLTLIEAGDSLWSVPVTKLVPELARAASRLNAKRNPVKYVDWESVTVGHLTSHMAGIARDCESVLPPGAYPPTLPTSPKKDSRKWQRQRAIPTPNHNVIDRIKFVEFFDGFVHQAPVYLPGTTPVYSNAAFQILGYILEDRTGKSFEALLRSKIFKPLRMRHSSLFGPRDTKNGVVPGGAKKSGWETAFGGGAPAQSIFSTVSDLSKAGNAILSSSLISPAQTRRWNKPVSHTSNPANSVGRPWVIYRGGQYQQTVVVYVNTLLSSLGSYSSYIGIVPDFHVGFTILAADETGSPDLNAHADIIADALFPALMQLAPMQAMERFGGEYGQESSKSSITIAADRLRGIKEPSAVSIRLYPTDRETETRSGSRMAFRAVIQDLNEEADNGTPTCVSWMDVGVLTYGGAALDEVVFELGKNGKAVGLEVPALRASLVRLE</sequence>
<name>A0A2B7X9T0_9EURO</name>
<dbReference type="InterPro" id="IPR012338">
    <property type="entry name" value="Beta-lactam/transpept-like"/>
</dbReference>
<feature type="region of interest" description="Disordered" evidence="1">
    <location>
        <begin position="206"/>
        <end position="227"/>
    </location>
</feature>
<accession>A0A2B7X9T0</accession>
<reference evidence="5 6" key="1">
    <citation type="submission" date="2017-10" db="EMBL/GenBank/DDBJ databases">
        <title>Comparative genomics in systemic dimorphic fungi from Ajellomycetaceae.</title>
        <authorList>
            <person name="Munoz J.F."/>
            <person name="Mcewen J.G."/>
            <person name="Clay O.K."/>
            <person name="Cuomo C.A."/>
        </authorList>
    </citation>
    <scope>NUCLEOTIDE SEQUENCE [LARGE SCALE GENOMIC DNA]</scope>
    <source>
        <strain evidence="5 6">UAMH130</strain>
    </source>
</reference>
<keyword evidence="2" id="KW-0732">Signal</keyword>
<evidence type="ECO:0000259" key="4">
    <source>
        <dbReference type="Pfam" id="PF26335"/>
    </source>
</evidence>
<evidence type="ECO:0000313" key="5">
    <source>
        <dbReference type="EMBL" id="PGH05521.1"/>
    </source>
</evidence>
<dbReference type="STRING" id="2060905.A0A2B7X9T0"/>